<dbReference type="RefSeq" id="XP_067759126.1">
    <property type="nucleotide sequence ID" value="XM_067902767.1"/>
</dbReference>
<dbReference type="SUPFAM" id="SSF54236">
    <property type="entry name" value="Ubiquitin-like"/>
    <property type="match status" value="1"/>
</dbReference>
<name>A0A836LJ65_9TRYP</name>
<accession>A0A836LJ65</accession>
<proteinExistence type="predicted"/>
<evidence type="ECO:0000313" key="2">
    <source>
        <dbReference type="Proteomes" id="UP000674318"/>
    </source>
</evidence>
<dbReference type="EMBL" id="JAFJZO010000009">
    <property type="protein sequence ID" value="KAG5510522.1"/>
    <property type="molecule type" value="Genomic_DNA"/>
</dbReference>
<reference evidence="1 2" key="1">
    <citation type="submission" date="2021-02" db="EMBL/GenBank/DDBJ databases">
        <title>Porcisia hertigi Genome sequencing and assembly.</title>
        <authorList>
            <person name="Almutairi H."/>
            <person name="Gatherer D."/>
        </authorList>
    </citation>
    <scope>NUCLEOTIDE SEQUENCE [LARGE SCALE GENOMIC DNA]</scope>
    <source>
        <strain evidence="1 2">C119</strain>
    </source>
</reference>
<dbReference type="Proteomes" id="UP000674318">
    <property type="component" value="Unassembled WGS sequence"/>
</dbReference>
<protein>
    <recommendedName>
        <fullName evidence="3">ATG8/AUT7/APG8/PAZ2</fullName>
    </recommendedName>
</protein>
<evidence type="ECO:0008006" key="3">
    <source>
        <dbReference type="Google" id="ProtNLM"/>
    </source>
</evidence>
<dbReference type="KEGG" id="phet:94292844"/>
<organism evidence="1 2">
    <name type="scientific">Porcisia hertigi</name>
    <dbReference type="NCBI Taxonomy" id="2761500"/>
    <lineage>
        <taxon>Eukaryota</taxon>
        <taxon>Discoba</taxon>
        <taxon>Euglenozoa</taxon>
        <taxon>Kinetoplastea</taxon>
        <taxon>Metakinetoplastina</taxon>
        <taxon>Trypanosomatida</taxon>
        <taxon>Trypanosomatidae</taxon>
        <taxon>Leishmaniinae</taxon>
        <taxon>Porcisia</taxon>
    </lineage>
</organism>
<dbReference type="GeneID" id="94292844"/>
<dbReference type="AlphaFoldDB" id="A0A836LJ65"/>
<dbReference type="Gene3D" id="3.10.20.90">
    <property type="entry name" value="Phosphatidylinositol 3-kinase Catalytic Subunit, Chain A, domain 1"/>
    <property type="match status" value="1"/>
</dbReference>
<dbReference type="OrthoDB" id="260833at2759"/>
<evidence type="ECO:0000313" key="1">
    <source>
        <dbReference type="EMBL" id="KAG5510522.1"/>
    </source>
</evidence>
<sequence>MSAYVSATPLEARIAKCASLRAESVVPVVVEEAHARGGKVHFSALARETTVSQLAAAVRGLRGVDAKKPVSLTVGGCSVSPLATFGELHDACKRADDGMLYVAYTAERSMGTAVCTPCGSCSWDVSGPAQGVIV</sequence>
<gene>
    <name evidence="1" type="ORF">JKF63_06819</name>
</gene>
<dbReference type="InterPro" id="IPR029071">
    <property type="entry name" value="Ubiquitin-like_domsf"/>
</dbReference>
<comment type="caution">
    <text evidence="1">The sequence shown here is derived from an EMBL/GenBank/DDBJ whole genome shotgun (WGS) entry which is preliminary data.</text>
</comment>
<keyword evidence="2" id="KW-1185">Reference proteome</keyword>